<keyword evidence="1" id="KW-1133">Transmembrane helix</keyword>
<dbReference type="Proteomes" id="UP000192223">
    <property type="component" value="Unplaced"/>
</dbReference>
<name>A0A1W4WSJ6_AGRPL</name>
<keyword evidence="1" id="KW-0472">Membrane</keyword>
<organism evidence="2 3">
    <name type="scientific">Agrilus planipennis</name>
    <name type="common">Emerald ash borer</name>
    <name type="synonym">Agrilus marcopoli</name>
    <dbReference type="NCBI Taxonomy" id="224129"/>
    <lineage>
        <taxon>Eukaryota</taxon>
        <taxon>Metazoa</taxon>
        <taxon>Ecdysozoa</taxon>
        <taxon>Arthropoda</taxon>
        <taxon>Hexapoda</taxon>
        <taxon>Insecta</taxon>
        <taxon>Pterygota</taxon>
        <taxon>Neoptera</taxon>
        <taxon>Endopterygota</taxon>
        <taxon>Coleoptera</taxon>
        <taxon>Polyphaga</taxon>
        <taxon>Elateriformia</taxon>
        <taxon>Buprestoidea</taxon>
        <taxon>Buprestidae</taxon>
        <taxon>Agrilinae</taxon>
        <taxon>Agrilus</taxon>
    </lineage>
</organism>
<keyword evidence="2" id="KW-1185">Reference proteome</keyword>
<gene>
    <name evidence="3" type="primary">LOC108738119</name>
</gene>
<dbReference type="OrthoDB" id="9974378at2759"/>
<dbReference type="RefSeq" id="XP_018326869.1">
    <property type="nucleotide sequence ID" value="XM_018471367.1"/>
</dbReference>
<dbReference type="Pfam" id="PF13896">
    <property type="entry name" value="Glyco_transf_49"/>
    <property type="match status" value="1"/>
</dbReference>
<dbReference type="PANTHER" id="PTHR47412">
    <property type="entry name" value="FI01434P-RELATED"/>
    <property type="match status" value="1"/>
</dbReference>
<evidence type="ECO:0000313" key="2">
    <source>
        <dbReference type="Proteomes" id="UP000192223"/>
    </source>
</evidence>
<dbReference type="STRING" id="224129.A0A1W4WSJ6"/>
<evidence type="ECO:0000256" key="1">
    <source>
        <dbReference type="SAM" id="Phobius"/>
    </source>
</evidence>
<accession>A0A1W4WSJ6</accession>
<dbReference type="PANTHER" id="PTHR47412:SF1">
    <property type="entry name" value="FI01434P-RELATED"/>
    <property type="match status" value="1"/>
</dbReference>
<dbReference type="KEGG" id="apln:108738119"/>
<dbReference type="GeneID" id="108738119"/>
<feature type="transmembrane region" description="Helical" evidence="1">
    <location>
        <begin position="18"/>
        <end position="37"/>
    </location>
</feature>
<sequence length="429" mass="49098">MTINLNSYRSSSSCNGKALAFTIAGTILFTIVLFYNIQSTPCTERADRPRIIKTEEERATVNETYTESVECSDYAVPQNVTQKGTFWVLNNYVRATERPKCLESITYTVPATFPFLENIPALVDRWQGPISVAVFAPGEDFFRTIDSIAYLRNCEMDLIEKYVTFHLFFPEDHLPQSSTPLSSLYKDEYDCSEEAPSVLEENSYRKKNELSFPINVARNIAKDNAQTYIVFPSDIELYPSPGLIPKFLKMFSTKGLTSGRTVYVTPVFEVEERESIPETKSELKKLVASKRARFFHINMCPSCHAFPRQSEWLSKDDDVDKLGIFAKTKRSGKFNVWEPFYIAVKSDVALFAEEITWEGLSDKMVQAYIMCLLDYDFAVLNNVYLIHKPGYKNHRSIQSKYVNKNGSYKKKTLQPVLETIFGRRNGCAL</sequence>
<evidence type="ECO:0000313" key="3">
    <source>
        <dbReference type="RefSeq" id="XP_018326869.1"/>
    </source>
</evidence>
<reference evidence="3" key="1">
    <citation type="submission" date="2025-08" db="UniProtKB">
        <authorList>
            <consortium name="RefSeq"/>
        </authorList>
    </citation>
    <scope>IDENTIFICATION</scope>
    <source>
        <tissue evidence="3">Entire body</tissue>
    </source>
</reference>
<proteinExistence type="predicted"/>
<protein>
    <submittedName>
        <fullName evidence="3">Beta-1,4-glucuronyltransferase 1-like</fullName>
    </submittedName>
</protein>
<dbReference type="InParanoid" id="A0A1W4WSJ6"/>
<dbReference type="AlphaFoldDB" id="A0A1W4WSJ6"/>
<keyword evidence="1" id="KW-0812">Transmembrane</keyword>